<evidence type="ECO:0000313" key="1">
    <source>
        <dbReference type="EMBL" id="KAJ8644222.1"/>
    </source>
</evidence>
<dbReference type="Proteomes" id="UP001234297">
    <property type="component" value="Chromosome 2"/>
</dbReference>
<gene>
    <name evidence="1" type="ORF">MRB53_005970</name>
</gene>
<dbReference type="EMBL" id="CM056810">
    <property type="protein sequence ID" value="KAJ8644222.1"/>
    <property type="molecule type" value="Genomic_DNA"/>
</dbReference>
<accession>A0ACC2MGE5</accession>
<comment type="caution">
    <text evidence="1">The sequence shown here is derived from an EMBL/GenBank/DDBJ whole genome shotgun (WGS) entry which is preliminary data.</text>
</comment>
<keyword evidence="2" id="KW-1185">Reference proteome</keyword>
<name>A0ACC2MGE5_PERAE</name>
<reference evidence="1 2" key="1">
    <citation type="journal article" date="2022" name="Hortic Res">
        <title>A haplotype resolved chromosomal level avocado genome allows analysis of novel avocado genes.</title>
        <authorList>
            <person name="Nath O."/>
            <person name="Fletcher S.J."/>
            <person name="Hayward A."/>
            <person name="Shaw L.M."/>
            <person name="Masouleh A.K."/>
            <person name="Furtado A."/>
            <person name="Henry R.J."/>
            <person name="Mitter N."/>
        </authorList>
    </citation>
    <scope>NUCLEOTIDE SEQUENCE [LARGE SCALE GENOMIC DNA]</scope>
    <source>
        <strain evidence="2">cv. Hass</strain>
    </source>
</reference>
<proteinExistence type="predicted"/>
<protein>
    <submittedName>
        <fullName evidence="1">Uncharacterized protein</fullName>
    </submittedName>
</protein>
<evidence type="ECO:0000313" key="2">
    <source>
        <dbReference type="Proteomes" id="UP001234297"/>
    </source>
</evidence>
<organism evidence="1 2">
    <name type="scientific">Persea americana</name>
    <name type="common">Avocado</name>
    <dbReference type="NCBI Taxonomy" id="3435"/>
    <lineage>
        <taxon>Eukaryota</taxon>
        <taxon>Viridiplantae</taxon>
        <taxon>Streptophyta</taxon>
        <taxon>Embryophyta</taxon>
        <taxon>Tracheophyta</taxon>
        <taxon>Spermatophyta</taxon>
        <taxon>Magnoliopsida</taxon>
        <taxon>Magnoliidae</taxon>
        <taxon>Laurales</taxon>
        <taxon>Lauraceae</taxon>
        <taxon>Persea</taxon>
    </lineage>
</organism>
<sequence>MKSPAAIAILLLVLVNSVSGLPNFLPKNISSSPWAPFQNLTGCHMGDHVPGLVDLKRYLKRFGYMNFPDTATNSTNANVTDEFDDSLEWAIKTYQKNFNLNPTGSLDLSTVNQIVRPRCGVADIINGSTSMNSSGAAHANDRRLYSFFPGSPSWPSNKRQLTYAISPTARISADDATLRSIFARAFERWANVTQMTFVEAAEYSAADIKIGFYSGDHGDGEAFDGVLGTLAHAFSPTNGRFHLDAAENWAVDGSLPSVGEIDLESVAVHEIGHLLGLGHSSVEEAIMFPTITSGTRRVELAADDVAGVQLLYGANPTYNASSSSSNSAQEEERGGATSGGGRVVTLGLFSGAVSAIVSLLIL</sequence>